<keyword evidence="2" id="KW-0808">Transferase</keyword>
<dbReference type="InterPro" id="IPR002173">
    <property type="entry name" value="Carboh/pur_kinase_PfkB_CS"/>
</dbReference>
<dbReference type="Pfam" id="PF00294">
    <property type="entry name" value="PfkB"/>
    <property type="match status" value="1"/>
</dbReference>
<dbReference type="SUPFAM" id="SSF53613">
    <property type="entry name" value="Ribokinase-like"/>
    <property type="match status" value="1"/>
</dbReference>
<evidence type="ECO:0000256" key="1">
    <source>
        <dbReference type="ARBA" id="ARBA00010688"/>
    </source>
</evidence>
<name>A0A3A1U465_9MICO</name>
<dbReference type="InterPro" id="IPR029056">
    <property type="entry name" value="Ribokinase-like"/>
</dbReference>
<dbReference type="AlphaFoldDB" id="A0A3A1U465"/>
<dbReference type="InterPro" id="IPR052700">
    <property type="entry name" value="Carb_kinase_PfkB-like"/>
</dbReference>
<sequence length="289" mass="28599">MSGVLALGDVIDDVIVRPLGPIAADTDTPSAIERIAGGSAANTACWLAGLGVPTTLVATVGAADVDRHGAALAARGVVPRLTAGDRSTGTIVVISQGEARAMLTDRGANALTAPEDVDDALLAAHRLLLVTGHVFGGEDRDARWHALLERARDAGLITAVAPGSAAVVADLGPERFLALTRGADVLLAGAEEARLLTGLEDPADAARALAAHHGLVAVTLGREGSLLARGGDVRHVPALPADVVDVTGAGDAYAAGLLAALLAGEDDGGAGAAGAALAARAVSRVGARP</sequence>
<evidence type="ECO:0000256" key="3">
    <source>
        <dbReference type="ARBA" id="ARBA00022777"/>
    </source>
</evidence>
<comment type="caution">
    <text evidence="5">The sequence shown here is derived from an EMBL/GenBank/DDBJ whole genome shotgun (WGS) entry which is preliminary data.</text>
</comment>
<organism evidence="5 6">
    <name type="scientific">Amnibacterium setariae</name>
    <dbReference type="NCBI Taxonomy" id="2306585"/>
    <lineage>
        <taxon>Bacteria</taxon>
        <taxon>Bacillati</taxon>
        <taxon>Actinomycetota</taxon>
        <taxon>Actinomycetes</taxon>
        <taxon>Micrococcales</taxon>
        <taxon>Microbacteriaceae</taxon>
        <taxon>Amnibacterium</taxon>
    </lineage>
</organism>
<accession>A0A3A1U465</accession>
<dbReference type="EMBL" id="QXTG01000001">
    <property type="protein sequence ID" value="RIX31153.1"/>
    <property type="molecule type" value="Genomic_DNA"/>
</dbReference>
<dbReference type="PANTHER" id="PTHR43320:SF3">
    <property type="entry name" value="CARBOHYDRATE KINASE PFKB DOMAIN-CONTAINING PROTEIN"/>
    <property type="match status" value="1"/>
</dbReference>
<reference evidence="6" key="1">
    <citation type="submission" date="2018-09" db="EMBL/GenBank/DDBJ databases">
        <authorList>
            <person name="Kim I."/>
        </authorList>
    </citation>
    <scope>NUCLEOTIDE SEQUENCE [LARGE SCALE GENOMIC DNA]</scope>
    <source>
        <strain evidence="6">DD4a</strain>
    </source>
</reference>
<keyword evidence="6" id="KW-1185">Reference proteome</keyword>
<protein>
    <recommendedName>
        <fullName evidence="4">Carbohydrate kinase PfkB domain-containing protein</fullName>
    </recommendedName>
</protein>
<dbReference type="GO" id="GO:0016301">
    <property type="term" value="F:kinase activity"/>
    <property type="evidence" value="ECO:0007669"/>
    <property type="project" value="UniProtKB-KW"/>
</dbReference>
<keyword evidence="3" id="KW-0418">Kinase</keyword>
<dbReference type="OrthoDB" id="9808601at2"/>
<feature type="domain" description="Carbohydrate kinase PfkB" evidence="4">
    <location>
        <begin position="3"/>
        <end position="288"/>
    </location>
</feature>
<evidence type="ECO:0000256" key="2">
    <source>
        <dbReference type="ARBA" id="ARBA00022679"/>
    </source>
</evidence>
<dbReference type="RefSeq" id="WP_119481515.1">
    <property type="nucleotide sequence ID" value="NZ_QXTG01000001.1"/>
</dbReference>
<evidence type="ECO:0000313" key="5">
    <source>
        <dbReference type="EMBL" id="RIX31153.1"/>
    </source>
</evidence>
<evidence type="ECO:0000259" key="4">
    <source>
        <dbReference type="Pfam" id="PF00294"/>
    </source>
</evidence>
<dbReference type="PANTHER" id="PTHR43320">
    <property type="entry name" value="SUGAR KINASE"/>
    <property type="match status" value="1"/>
</dbReference>
<dbReference type="InterPro" id="IPR011611">
    <property type="entry name" value="PfkB_dom"/>
</dbReference>
<dbReference type="PROSITE" id="PS00584">
    <property type="entry name" value="PFKB_KINASES_2"/>
    <property type="match status" value="1"/>
</dbReference>
<evidence type="ECO:0000313" key="6">
    <source>
        <dbReference type="Proteomes" id="UP000265742"/>
    </source>
</evidence>
<proteinExistence type="inferred from homology"/>
<gene>
    <name evidence="5" type="ORF">D1781_07265</name>
</gene>
<dbReference type="Gene3D" id="3.40.1190.20">
    <property type="match status" value="1"/>
</dbReference>
<dbReference type="Proteomes" id="UP000265742">
    <property type="component" value="Unassembled WGS sequence"/>
</dbReference>
<comment type="similarity">
    <text evidence="1">Belongs to the carbohydrate kinase PfkB family.</text>
</comment>